<accession>A0A3G8YFU9</accession>
<dbReference type="OrthoDB" id="9798006at2"/>
<dbReference type="AlphaFoldDB" id="A0A3G8YFU9"/>
<gene>
    <name evidence="4" type="ORF">EHF33_10130</name>
</gene>
<dbReference type="Proteomes" id="UP000276417">
    <property type="component" value="Chromosome 1"/>
</dbReference>
<keyword evidence="5" id="KW-1185">Reference proteome</keyword>
<dbReference type="SUPFAM" id="SSF55729">
    <property type="entry name" value="Acyl-CoA N-acyltransferases (Nat)"/>
    <property type="match status" value="1"/>
</dbReference>
<dbReference type="InterPro" id="IPR000182">
    <property type="entry name" value="GNAT_dom"/>
</dbReference>
<evidence type="ECO:0000313" key="5">
    <source>
        <dbReference type="Proteomes" id="UP000276417"/>
    </source>
</evidence>
<evidence type="ECO:0000259" key="3">
    <source>
        <dbReference type="PROSITE" id="PS51186"/>
    </source>
</evidence>
<dbReference type="KEGG" id="dph:EHF33_10130"/>
<dbReference type="PROSITE" id="PS51186">
    <property type="entry name" value="GNAT"/>
    <property type="match status" value="1"/>
</dbReference>
<evidence type="ECO:0000256" key="1">
    <source>
        <dbReference type="ARBA" id="ARBA00022679"/>
    </source>
</evidence>
<dbReference type="InterPro" id="IPR016181">
    <property type="entry name" value="Acyl_CoA_acyltransferase"/>
</dbReference>
<dbReference type="CDD" id="cd04301">
    <property type="entry name" value="NAT_SF"/>
    <property type="match status" value="1"/>
</dbReference>
<keyword evidence="1 4" id="KW-0808">Transferase</keyword>
<dbReference type="RefSeq" id="WP_124870852.1">
    <property type="nucleotide sequence ID" value="NZ_CP034183.1"/>
</dbReference>
<reference evidence="4 5" key="1">
    <citation type="submission" date="2018-11" db="EMBL/GenBank/DDBJ databases">
        <title>Deinococcus shelandsis sp. nov., isolated from South Shetland Islands soil of Antarctica.</title>
        <authorList>
            <person name="Tian J."/>
        </authorList>
    </citation>
    <scope>NUCLEOTIDE SEQUENCE [LARGE SCALE GENOMIC DNA]</scope>
    <source>
        <strain evidence="4 5">S14-83T</strain>
    </source>
</reference>
<dbReference type="PANTHER" id="PTHR43072:SF23">
    <property type="entry name" value="UPF0039 PROTEIN C11D3.02C"/>
    <property type="match status" value="1"/>
</dbReference>
<dbReference type="Gene3D" id="3.40.630.30">
    <property type="match status" value="1"/>
</dbReference>
<organism evidence="4 5">
    <name type="scientific">Deinococcus psychrotolerans</name>
    <dbReference type="NCBI Taxonomy" id="2489213"/>
    <lineage>
        <taxon>Bacteria</taxon>
        <taxon>Thermotogati</taxon>
        <taxon>Deinococcota</taxon>
        <taxon>Deinococci</taxon>
        <taxon>Deinococcales</taxon>
        <taxon>Deinococcaceae</taxon>
        <taxon>Deinococcus</taxon>
    </lineage>
</organism>
<feature type="domain" description="N-acetyltransferase" evidence="3">
    <location>
        <begin position="1"/>
        <end position="152"/>
    </location>
</feature>
<evidence type="ECO:0000313" key="4">
    <source>
        <dbReference type="EMBL" id="AZI43057.1"/>
    </source>
</evidence>
<dbReference type="EMBL" id="CP034183">
    <property type="protein sequence ID" value="AZI43057.1"/>
    <property type="molecule type" value="Genomic_DNA"/>
</dbReference>
<dbReference type="GO" id="GO:0016747">
    <property type="term" value="F:acyltransferase activity, transferring groups other than amino-acyl groups"/>
    <property type="evidence" value="ECO:0007669"/>
    <property type="project" value="InterPro"/>
</dbReference>
<dbReference type="Pfam" id="PF00583">
    <property type="entry name" value="Acetyltransf_1"/>
    <property type="match status" value="1"/>
</dbReference>
<proteinExistence type="predicted"/>
<protein>
    <submittedName>
        <fullName evidence="4">N-acetyltransferase family protein</fullName>
    </submittedName>
</protein>
<dbReference type="PANTHER" id="PTHR43072">
    <property type="entry name" value="N-ACETYLTRANSFERASE"/>
    <property type="match status" value="1"/>
</dbReference>
<keyword evidence="2" id="KW-0012">Acyltransferase</keyword>
<evidence type="ECO:0000256" key="2">
    <source>
        <dbReference type="ARBA" id="ARBA00023315"/>
    </source>
</evidence>
<name>A0A3G8YFU9_9DEIO</name>
<sequence length="155" mass="16721">MIRPATAADLPALAPIYNEGILGRNATFETRLRTPDELQSWLAWPCLVLELGGAVLGFARGGEYSSRPCYAGVLDHSVYVATSVQGQGYGVALLLALQDAARAAGFHKLTSRVFARNLGSLAAHHRAGFREVGRHLKHAQLDGEWLDVVTVEISL</sequence>